<dbReference type="AlphaFoldDB" id="A0AAV4EZ91"/>
<dbReference type="InterPro" id="IPR013087">
    <property type="entry name" value="Znf_C2H2_type"/>
</dbReference>
<dbReference type="Proteomes" id="UP000762676">
    <property type="component" value="Unassembled WGS sequence"/>
</dbReference>
<name>A0AAV4EZ91_9GAST</name>
<comment type="caution">
    <text evidence="2">The sequence shown here is derived from an EMBL/GenBank/DDBJ whole genome shotgun (WGS) entry which is preliminary data.</text>
</comment>
<evidence type="ECO:0000313" key="3">
    <source>
        <dbReference type="Proteomes" id="UP000762676"/>
    </source>
</evidence>
<proteinExistence type="predicted"/>
<keyword evidence="3" id="KW-1185">Reference proteome</keyword>
<evidence type="ECO:0000259" key="1">
    <source>
        <dbReference type="SMART" id="SM00355"/>
    </source>
</evidence>
<dbReference type="SMART" id="SM00355">
    <property type="entry name" value="ZnF_C2H2"/>
    <property type="match status" value="2"/>
</dbReference>
<feature type="domain" description="C2H2-type" evidence="1">
    <location>
        <begin position="19"/>
        <end position="45"/>
    </location>
</feature>
<organism evidence="2 3">
    <name type="scientific">Elysia marginata</name>
    <dbReference type="NCBI Taxonomy" id="1093978"/>
    <lineage>
        <taxon>Eukaryota</taxon>
        <taxon>Metazoa</taxon>
        <taxon>Spiralia</taxon>
        <taxon>Lophotrochozoa</taxon>
        <taxon>Mollusca</taxon>
        <taxon>Gastropoda</taxon>
        <taxon>Heterobranchia</taxon>
        <taxon>Euthyneura</taxon>
        <taxon>Panpulmonata</taxon>
        <taxon>Sacoglossa</taxon>
        <taxon>Placobranchoidea</taxon>
        <taxon>Plakobranchidae</taxon>
        <taxon>Elysia</taxon>
    </lineage>
</organism>
<protein>
    <recommendedName>
        <fullName evidence="1">C2H2-type domain-containing protein</fullName>
    </recommendedName>
</protein>
<gene>
    <name evidence="2" type="ORF">ElyMa_005542900</name>
</gene>
<evidence type="ECO:0000313" key="2">
    <source>
        <dbReference type="EMBL" id="GFR65876.1"/>
    </source>
</evidence>
<dbReference type="EMBL" id="BMAT01011062">
    <property type="protein sequence ID" value="GFR65876.1"/>
    <property type="molecule type" value="Genomic_DNA"/>
</dbReference>
<accession>A0AAV4EZ91</accession>
<feature type="domain" description="C2H2-type" evidence="1">
    <location>
        <begin position="52"/>
        <end position="75"/>
    </location>
</feature>
<reference evidence="2 3" key="1">
    <citation type="journal article" date="2021" name="Elife">
        <title>Chloroplast acquisition without the gene transfer in kleptoplastic sea slugs, Plakobranchus ocellatus.</title>
        <authorList>
            <person name="Maeda T."/>
            <person name="Takahashi S."/>
            <person name="Yoshida T."/>
            <person name="Shimamura S."/>
            <person name="Takaki Y."/>
            <person name="Nagai Y."/>
            <person name="Toyoda A."/>
            <person name="Suzuki Y."/>
            <person name="Arimoto A."/>
            <person name="Ishii H."/>
            <person name="Satoh N."/>
            <person name="Nishiyama T."/>
            <person name="Hasebe M."/>
            <person name="Maruyama T."/>
            <person name="Minagawa J."/>
            <person name="Obokata J."/>
            <person name="Shigenobu S."/>
        </authorList>
    </citation>
    <scope>NUCLEOTIDE SEQUENCE [LARGE SCALE GENOMIC DNA]</scope>
</reference>
<sequence>MRPEHVTNWTQRGQWFPGGACPVLGCGAKKIRKVWEYKRHWREMHEAVVATFPCSKCSFFSKRRFDVVQHFVSCHWRVTNGELVDKNGCVGNVVYQENPGYVDPYPLTLNSVLKGPDCALGMETEMF</sequence>